<feature type="compositionally biased region" description="Basic and acidic residues" evidence="2">
    <location>
        <begin position="685"/>
        <end position="721"/>
    </location>
</feature>
<name>A0A3R8KW19_9FIRM</name>
<protein>
    <recommendedName>
        <fullName evidence="6">Repeat protein</fullName>
    </recommendedName>
</protein>
<feature type="signal peptide" evidence="3">
    <location>
        <begin position="1"/>
        <end position="28"/>
    </location>
</feature>
<accession>A0A3R8KW19</accession>
<evidence type="ECO:0000256" key="2">
    <source>
        <dbReference type="SAM" id="MobiDB-lite"/>
    </source>
</evidence>
<dbReference type="RefSeq" id="WP_125128438.1">
    <property type="nucleotide sequence ID" value="NZ_RHJS01000002.1"/>
</dbReference>
<dbReference type="InterPro" id="IPR013378">
    <property type="entry name" value="InlB-like_B-rpt"/>
</dbReference>
<feature type="compositionally biased region" description="Low complexity" evidence="2">
    <location>
        <begin position="760"/>
        <end position="778"/>
    </location>
</feature>
<organism evidence="4 5">
    <name type="scientific">Schaedlerella arabinosiphila</name>
    <dbReference type="NCBI Taxonomy" id="2044587"/>
    <lineage>
        <taxon>Bacteria</taxon>
        <taxon>Bacillati</taxon>
        <taxon>Bacillota</taxon>
        <taxon>Clostridia</taxon>
        <taxon>Lachnospirales</taxon>
        <taxon>Lachnospiraceae</taxon>
        <taxon>Schaedlerella</taxon>
    </lineage>
</organism>
<evidence type="ECO:0000313" key="5">
    <source>
        <dbReference type="Proteomes" id="UP000274920"/>
    </source>
</evidence>
<feature type="region of interest" description="Disordered" evidence="2">
    <location>
        <begin position="674"/>
        <end position="797"/>
    </location>
</feature>
<keyword evidence="5" id="KW-1185">Reference proteome</keyword>
<evidence type="ECO:0000256" key="3">
    <source>
        <dbReference type="SAM" id="SignalP"/>
    </source>
</evidence>
<sequence>MRKKLCKYQFFTLLLGVLFWMMPLAVRAEEPADGGDKSNGFIFNEDGYDPANPDAYPLRLPSEETVYTAGGGQIIWTPETDSAGNVVSGRLTLRDAVIQNTYSGATFENYGSGIWMCVPFELVLEGENRITSQGRGIFLTDSNNSGTRTLNVRGTGSLTIDSQMEGIRTDGAVTLDAVNLTVTYGFASGIITEYGDIVIQNGSRVTLKNSAGITVSSAAVRTNNIGDVSIRNSHVIAVNSAGTAISANGNVLFESSQVRALGSAGYEGMITFGNGKNFTVNGGSLYVKNNQTPGYDIYPDPNSVKWENSAVIYCGGPYNYLIQKGDNIQYADCVYDEASDQITSVGNGNVYGNVVWNEHIRFPLGTDQRLYIGMLGSTLTIPEGTTAVIPDGATLRNSYGGTGEIGVLTNYGTLNVSEGGTLYNFDGANGGREVLTRNFGEINLAPGATFFNTSLLENKGTINADGTLCSIQVNFNGDPYNGVIQNEGTINGLVNIRESGQVRYQAEGNAVLRNGQTLELGAGTANNGAWGTVLEIPAGGKLTIEEGAVVDAKTHVTNENLSIYLKLGDTLVVDGLLLLPEDLSEEERNRLAGSIEGTGTVQTGNTVNFIITFDLGDGTVEKRLLPEGSTFTLPPDPVRSGYLFEGWYINTDGKETAADQTMTAAGHMTIYARWKPSDTGETPGGEDKPGEDQKPGETDKPGGEEKPGEDNKPDGTDKPGGDNKPGGTDTPGGTNKPGGDNKPGGSNTAGTSSDPKGDHANGASNGAAGSSTSDSGNGRNKGDLYVNGQNSAGAVRTGDTADWGAAVLGLVFSLAAIGGIKYLRHHSD</sequence>
<feature type="chain" id="PRO_5018787322" description="Repeat protein" evidence="3">
    <location>
        <begin position="29"/>
        <end position="828"/>
    </location>
</feature>
<dbReference type="InterPro" id="IPR012332">
    <property type="entry name" value="Autotransporter_pectin_lyase_C"/>
</dbReference>
<dbReference type="AlphaFoldDB" id="A0A3R8KW19"/>
<comment type="subcellular location">
    <subcellularLocation>
        <location evidence="1">Cell envelope</location>
    </subcellularLocation>
</comment>
<comment type="caution">
    <text evidence="4">The sequence shown here is derived from an EMBL/GenBank/DDBJ whole genome shotgun (WGS) entry which is preliminary data.</text>
</comment>
<dbReference type="GO" id="GO:0030313">
    <property type="term" value="C:cell envelope"/>
    <property type="evidence" value="ECO:0007669"/>
    <property type="project" value="UniProtKB-SubCell"/>
</dbReference>
<dbReference type="Gene3D" id="2.60.40.4270">
    <property type="entry name" value="Listeria-Bacteroides repeat domain"/>
    <property type="match status" value="1"/>
</dbReference>
<dbReference type="Pfam" id="PF09479">
    <property type="entry name" value="Flg_new"/>
    <property type="match status" value="1"/>
</dbReference>
<reference evidence="4" key="1">
    <citation type="submission" date="2018-10" db="EMBL/GenBank/DDBJ databases">
        <title>Schaedlerella arabinophila gen. nov. sp. nov., isolated from the mouse intestinal tract and comparative analysis with the genome of the closely related altered Schaedler flora strain ASF502.</title>
        <authorList>
            <person name="Miyake S."/>
            <person name="Soh M."/>
            <person name="Seedorf H."/>
        </authorList>
    </citation>
    <scope>NUCLEOTIDE SEQUENCE [LARGE SCALE GENOMIC DNA]</scope>
    <source>
        <strain evidence="4">DSM 106076</strain>
    </source>
</reference>
<dbReference type="EMBL" id="RHJS01000002">
    <property type="protein sequence ID" value="RRK33076.1"/>
    <property type="molecule type" value="Genomic_DNA"/>
</dbReference>
<dbReference type="InterPro" id="IPR042229">
    <property type="entry name" value="Listeria/Bacterioides_rpt_sf"/>
</dbReference>
<gene>
    <name evidence="4" type="ORF">EBB54_18325</name>
</gene>
<evidence type="ECO:0008006" key="6">
    <source>
        <dbReference type="Google" id="ProtNLM"/>
    </source>
</evidence>
<keyword evidence="3" id="KW-0732">Signal</keyword>
<dbReference type="Gene3D" id="2.160.20.20">
    <property type="match status" value="1"/>
</dbReference>
<proteinExistence type="predicted"/>
<evidence type="ECO:0000313" key="4">
    <source>
        <dbReference type="EMBL" id="RRK33076.1"/>
    </source>
</evidence>
<evidence type="ECO:0000256" key="1">
    <source>
        <dbReference type="ARBA" id="ARBA00004196"/>
    </source>
</evidence>
<dbReference type="Proteomes" id="UP000274920">
    <property type="component" value="Unassembled WGS sequence"/>
</dbReference>
<dbReference type="NCBIfam" id="TIGR02543">
    <property type="entry name" value="List_Bact_rpt"/>
    <property type="match status" value="1"/>
</dbReference>
<feature type="compositionally biased region" description="Polar residues" evidence="2">
    <location>
        <begin position="744"/>
        <end position="754"/>
    </location>
</feature>